<dbReference type="Proteomes" id="UP000267223">
    <property type="component" value="Unassembled WGS sequence"/>
</dbReference>
<evidence type="ECO:0000313" key="1">
    <source>
        <dbReference type="EMBL" id="RNI38850.1"/>
    </source>
</evidence>
<name>A0A3M9NM30_9BACT</name>
<gene>
    <name evidence="1" type="ORF">EFY79_04090</name>
</gene>
<organism evidence="1 2">
    <name type="scientific">Hanamia caeni</name>
    <dbReference type="NCBI Taxonomy" id="2294116"/>
    <lineage>
        <taxon>Bacteria</taxon>
        <taxon>Pseudomonadati</taxon>
        <taxon>Bacteroidota</taxon>
        <taxon>Chitinophagia</taxon>
        <taxon>Chitinophagales</taxon>
        <taxon>Chitinophagaceae</taxon>
        <taxon>Hanamia</taxon>
    </lineage>
</organism>
<keyword evidence="2" id="KW-1185">Reference proteome</keyword>
<dbReference type="InterPro" id="IPR020271">
    <property type="entry name" value="Uncharacterised_MJ1172"/>
</dbReference>
<evidence type="ECO:0000313" key="2">
    <source>
        <dbReference type="Proteomes" id="UP000267223"/>
    </source>
</evidence>
<sequence>METILIHTESKEQIKVFEQMAKALKVPFEIKQGSPYKPEFVEMVRQADKDFKKGKGKKVKLDDIWK</sequence>
<dbReference type="EMBL" id="RJJR01000002">
    <property type="protein sequence ID" value="RNI38850.1"/>
    <property type="molecule type" value="Genomic_DNA"/>
</dbReference>
<dbReference type="AlphaFoldDB" id="A0A3M9NM30"/>
<accession>A0A3M9NM30</accession>
<dbReference type="OrthoDB" id="827255at2"/>
<comment type="caution">
    <text evidence="1">The sequence shown here is derived from an EMBL/GenBank/DDBJ whole genome shotgun (WGS) entry which is preliminary data.</text>
</comment>
<reference evidence="1 2" key="1">
    <citation type="submission" date="2018-11" db="EMBL/GenBank/DDBJ databases">
        <title>Draft genome sequence of Ferruginibacter sp. BO-59.</title>
        <authorList>
            <person name="Im W.T."/>
        </authorList>
    </citation>
    <scope>NUCLEOTIDE SEQUENCE [LARGE SCALE GENOMIC DNA]</scope>
    <source>
        <strain evidence="1 2">BO-59</strain>
    </source>
</reference>
<dbReference type="RefSeq" id="WP_123119413.1">
    <property type="nucleotide sequence ID" value="NZ_RJJR01000002.1"/>
</dbReference>
<protein>
    <submittedName>
        <fullName evidence="1">Uncharacterized protein</fullName>
    </submittedName>
</protein>
<proteinExistence type="predicted"/>
<dbReference type="Pfam" id="PF10884">
    <property type="entry name" value="DUF2683"/>
    <property type="match status" value="1"/>
</dbReference>